<feature type="domain" description="Beta/gamma crystallin 'Greek key'" evidence="4">
    <location>
        <begin position="998"/>
        <end position="1036"/>
    </location>
</feature>
<dbReference type="InterPro" id="IPR006674">
    <property type="entry name" value="HD_domain"/>
</dbReference>
<reference evidence="6" key="1">
    <citation type="submission" date="2021-02" db="EMBL/GenBank/DDBJ databases">
        <title>Comparative genomics reveals that relaxation of natural selection precedes convergent phenotypic evolution of cavefish.</title>
        <authorList>
            <person name="Peng Z."/>
        </authorList>
    </citation>
    <scope>NUCLEOTIDE SEQUENCE</scope>
    <source>
        <tissue evidence="6">Muscle</tissue>
    </source>
</reference>
<dbReference type="GO" id="GO:0051607">
    <property type="term" value="P:defense response to virus"/>
    <property type="evidence" value="ECO:0007669"/>
    <property type="project" value="TreeGrafter"/>
</dbReference>
<dbReference type="SMART" id="SM00471">
    <property type="entry name" value="HDc"/>
    <property type="match status" value="2"/>
</dbReference>
<feature type="domain" description="HD" evidence="5">
    <location>
        <begin position="73"/>
        <end position="220"/>
    </location>
</feature>
<keyword evidence="3" id="KW-0677">Repeat</keyword>
<keyword evidence="7" id="KW-1185">Reference proteome</keyword>
<dbReference type="GO" id="GO:0006203">
    <property type="term" value="P:dGTP catabolic process"/>
    <property type="evidence" value="ECO:0007669"/>
    <property type="project" value="TreeGrafter"/>
</dbReference>
<organism evidence="6 7">
    <name type="scientific">Triplophysa rosa</name>
    <name type="common">Cave loach</name>
    <dbReference type="NCBI Taxonomy" id="992332"/>
    <lineage>
        <taxon>Eukaryota</taxon>
        <taxon>Metazoa</taxon>
        <taxon>Chordata</taxon>
        <taxon>Craniata</taxon>
        <taxon>Vertebrata</taxon>
        <taxon>Euteleostomi</taxon>
        <taxon>Actinopterygii</taxon>
        <taxon>Neopterygii</taxon>
        <taxon>Teleostei</taxon>
        <taxon>Ostariophysi</taxon>
        <taxon>Cypriniformes</taxon>
        <taxon>Nemacheilidae</taxon>
        <taxon>Triplophysa</taxon>
    </lineage>
</organism>
<evidence type="ECO:0000259" key="4">
    <source>
        <dbReference type="PROSITE" id="PS50915"/>
    </source>
</evidence>
<dbReference type="AlphaFoldDB" id="A0A9W7WXA1"/>
<accession>A0A9W7WXA1</accession>
<dbReference type="CDD" id="cd00077">
    <property type="entry name" value="HDc"/>
    <property type="match status" value="2"/>
</dbReference>
<proteinExistence type="inferred from homology"/>
<dbReference type="GO" id="GO:0045088">
    <property type="term" value="P:regulation of innate immune response"/>
    <property type="evidence" value="ECO:0007669"/>
    <property type="project" value="TreeGrafter"/>
</dbReference>
<dbReference type="InterPro" id="IPR001064">
    <property type="entry name" value="Beta/gamma_crystallin"/>
</dbReference>
<dbReference type="Pfam" id="PF01966">
    <property type="entry name" value="HD"/>
    <property type="match status" value="2"/>
</dbReference>
<protein>
    <submittedName>
        <fullName evidence="6">Deoxynucleoside triphosphate triphosphohydrolase SAMHD1-like</fullName>
    </submittedName>
</protein>
<name>A0A9W7WXA1_TRIRA</name>
<evidence type="ECO:0000256" key="2">
    <source>
        <dbReference type="ARBA" id="ARBA00009646"/>
    </source>
</evidence>
<dbReference type="InterPro" id="IPR003607">
    <property type="entry name" value="HD/PDEase_dom"/>
</dbReference>
<comment type="similarity">
    <text evidence="2">Belongs to the beta/gamma-crystallin family.</text>
</comment>
<dbReference type="InterPro" id="IPR050135">
    <property type="entry name" value="dGTPase-like"/>
</dbReference>
<comment type="caution">
    <text evidence="6">The sequence shown here is derived from an EMBL/GenBank/DDBJ whole genome shotgun (WGS) entry which is preliminary data.</text>
</comment>
<dbReference type="Gene3D" id="2.60.20.10">
    <property type="entry name" value="Crystallins"/>
    <property type="match status" value="2"/>
</dbReference>
<dbReference type="Gene3D" id="1.10.3210.10">
    <property type="entry name" value="Hypothetical protein af1432"/>
    <property type="match status" value="2"/>
</dbReference>
<dbReference type="PROSITE" id="PS50915">
    <property type="entry name" value="CRYSTALLIN_BETA_GAMMA"/>
    <property type="match status" value="2"/>
</dbReference>
<dbReference type="InterPro" id="IPR011024">
    <property type="entry name" value="G_crystallin-like"/>
</dbReference>
<evidence type="ECO:0000256" key="3">
    <source>
        <dbReference type="ARBA" id="ARBA00022737"/>
    </source>
</evidence>
<dbReference type="SUPFAM" id="SSF49695">
    <property type="entry name" value="gamma-Crystallin-like"/>
    <property type="match status" value="1"/>
</dbReference>
<comment type="similarity">
    <text evidence="1">Belongs to the SAMHD1 family.</text>
</comment>
<dbReference type="EMBL" id="JAFHDT010000004">
    <property type="protein sequence ID" value="KAI7810375.1"/>
    <property type="molecule type" value="Genomic_DNA"/>
</dbReference>
<feature type="domain" description="Beta/gamma crystallin 'Greek key'" evidence="4">
    <location>
        <begin position="1117"/>
        <end position="1159"/>
    </location>
</feature>
<evidence type="ECO:0000256" key="1">
    <source>
        <dbReference type="ARBA" id="ARBA00005776"/>
    </source>
</evidence>
<gene>
    <name evidence="6" type="ORF">IRJ41_000467</name>
</gene>
<sequence length="1159" mass="135950">MEDGKLPGPPPKRARESEENAIKMKIFNDSIHGQIELHPLLVKIIDTPQFQRLRYLKQLGIKYLIYPGATHTRFEHSIGVAYLAGCMVKILREKQTGLEITEQDLLCVQIAALCHDLGHGPFSHLFDSMFIPAVQVPCLKHEEASVDMFNCMLKKNPLMKVMKEYGLEQRDITFIKELIKGVNISGDEWTQKGRSEEKSFLYEIVANKRNGIDVDKWDYLARDCHHLGIPNGFDLQRLLRSARVCNVKMNKNKKSICYRDKVADNIYDMFHTRYTLHRQALQHKIGYIIDVRINDALLKANEKLRPDRKISDAIHNMVDYIKLTDHIFDEILHHSDPQLKEAKDILENIVNRRLPKFVGEARLDEKALEEKLKEELKGEELEEEFKKANKRKEYQKILEDDYNEKNPNTLIADMDLDIYVVDLGFGTEKNPIDDVYFYNKRDPDKAFRMEKWQVSDLSPKSFHEWIVRMYYKNTKEDYQGNQRKWFQQWCQQTTYVKDDSLSDEQDKDGIQTTKNPGKIVNDSIHGHIELDPVLVKIIDTPQFQRLRNIKQLGANNHVFPGATHTRFEHSIGMAYLAGCLAKVLQEKQNKDQEGISEKDILCVQIAALCYNLGHGPFSHMFTKKFMPEVDLTAGEEWKIEVVSVWMFLDIVEKRKEAFDLNKDDIEFICELIQGEGKKSSRTNKPFLYEIVNNKWNSIDVRRWDYFARDCHHLGLPNSFDYQRLLKSARVCEVHKENQEGDKEKHICFKDTVADNVYDMFHTRYTLYRQSYQHKIGDIIEDKIAKALKAKVRINFSAITASHLLNDIKCKKDPTGQKKNKHVDEAMKEFTKLTDHIFEEILYSTDENARKEIEDIVNRRLPKFVGEARLPSDVQYENKKDLKETLKKNWKTALNKLAKRRKTVFLDADDFIIDVVEKGHGMRVGEEKGKTPFDNVYFYNKRNPDKAFQIKKYQVSSLLPEKFEELWVRVYYNKKTDEEEEDAVKCFKQWCSYEFGLLTRIIFYEDENFKGKVYECKDRFPELLKHLKRCHSIRVMKDNWLVFDKADSKHPLCVLAEGDGPNFSERIHHCFCKDCFHEIHLYDHQYFYGAFQTITENCRSLEEQYNKNVVHSCDVMDGTWNLYDGVDYTGNTYTVEEGEYPNPAAWGACDPTVKSLKYIE</sequence>
<dbReference type="Gene3D" id="3.30.70.2760">
    <property type="match status" value="2"/>
</dbReference>
<dbReference type="SUPFAM" id="SSF109604">
    <property type="entry name" value="HD-domain/PDEase-like"/>
    <property type="match status" value="2"/>
</dbReference>
<evidence type="ECO:0000259" key="5">
    <source>
        <dbReference type="PROSITE" id="PS51831"/>
    </source>
</evidence>
<evidence type="ECO:0000313" key="6">
    <source>
        <dbReference type="EMBL" id="KAI7810375.1"/>
    </source>
</evidence>
<evidence type="ECO:0000313" key="7">
    <source>
        <dbReference type="Proteomes" id="UP001059041"/>
    </source>
</evidence>
<dbReference type="Pfam" id="PF00030">
    <property type="entry name" value="Crystall"/>
    <property type="match status" value="2"/>
</dbReference>
<dbReference type="SMART" id="SM00247">
    <property type="entry name" value="XTALbg"/>
    <property type="match status" value="2"/>
</dbReference>
<dbReference type="PANTHER" id="PTHR11373">
    <property type="entry name" value="DEOXYNUCLEOSIDE TRIPHOSPHATE TRIPHOSPHOHYDROLASE"/>
    <property type="match status" value="1"/>
</dbReference>
<dbReference type="PANTHER" id="PTHR11373:SF4">
    <property type="entry name" value="DEOXYNUCLEOSIDE TRIPHOSPHATE TRIPHOSPHOHYDROLASE SAMHD1"/>
    <property type="match status" value="1"/>
</dbReference>
<dbReference type="GO" id="GO:0008832">
    <property type="term" value="F:dGTPase activity"/>
    <property type="evidence" value="ECO:0007669"/>
    <property type="project" value="TreeGrafter"/>
</dbReference>
<dbReference type="PROSITE" id="PS51831">
    <property type="entry name" value="HD"/>
    <property type="match status" value="1"/>
</dbReference>
<dbReference type="GO" id="GO:0005634">
    <property type="term" value="C:nucleus"/>
    <property type="evidence" value="ECO:0007669"/>
    <property type="project" value="TreeGrafter"/>
</dbReference>
<dbReference type="Proteomes" id="UP001059041">
    <property type="component" value="Linkage Group LG4"/>
</dbReference>